<dbReference type="GO" id="GO:0016747">
    <property type="term" value="F:acyltransferase activity, transferring groups other than amino-acyl groups"/>
    <property type="evidence" value="ECO:0007669"/>
    <property type="project" value="InterPro"/>
</dbReference>
<proteinExistence type="predicted"/>
<dbReference type="PROSITE" id="PS51186">
    <property type="entry name" value="GNAT"/>
    <property type="match status" value="1"/>
</dbReference>
<keyword evidence="3" id="KW-1185">Reference proteome</keyword>
<dbReference type="EMBL" id="WHYR01000091">
    <property type="protein sequence ID" value="MQL53983.1"/>
    <property type="molecule type" value="Genomic_DNA"/>
</dbReference>
<dbReference type="InterPro" id="IPR016181">
    <property type="entry name" value="Acyl_CoA_acyltransferase"/>
</dbReference>
<reference evidence="2 3" key="1">
    <citation type="submission" date="2019-10" db="EMBL/GenBank/DDBJ databases">
        <title>Comparative genomics of sulfur disproportionating microorganisms.</title>
        <authorList>
            <person name="Ward L.M."/>
            <person name="Bertran E."/>
            <person name="Johnston D."/>
        </authorList>
    </citation>
    <scope>NUCLEOTIDE SEQUENCE [LARGE SCALE GENOMIC DNA]</scope>
    <source>
        <strain evidence="2 3">DSM 14055</strain>
    </source>
</reference>
<name>A0A6N7IWJ2_9FIRM</name>
<dbReference type="RefSeq" id="WP_152948429.1">
    <property type="nucleotide sequence ID" value="NZ_WHYR01000091.1"/>
</dbReference>
<organism evidence="2 3">
    <name type="scientific">Desulfofundulus thermobenzoicus</name>
    <dbReference type="NCBI Taxonomy" id="29376"/>
    <lineage>
        <taxon>Bacteria</taxon>
        <taxon>Bacillati</taxon>
        <taxon>Bacillota</taxon>
        <taxon>Clostridia</taxon>
        <taxon>Eubacteriales</taxon>
        <taxon>Peptococcaceae</taxon>
        <taxon>Desulfofundulus</taxon>
    </lineage>
</organism>
<feature type="domain" description="N-acetyltransferase" evidence="1">
    <location>
        <begin position="27"/>
        <end position="192"/>
    </location>
</feature>
<dbReference type="AlphaFoldDB" id="A0A6N7IWJ2"/>
<dbReference type="InterPro" id="IPR000182">
    <property type="entry name" value="GNAT_dom"/>
</dbReference>
<dbReference type="GO" id="GO:0019152">
    <property type="term" value="F:acetoin dehydrogenase (NAD+) activity"/>
    <property type="evidence" value="ECO:0007669"/>
    <property type="project" value="InterPro"/>
</dbReference>
<dbReference type="GO" id="GO:0045150">
    <property type="term" value="P:acetoin catabolic process"/>
    <property type="evidence" value="ECO:0007669"/>
    <property type="project" value="InterPro"/>
</dbReference>
<dbReference type="SUPFAM" id="SSF55729">
    <property type="entry name" value="Acyl-CoA N-acyltransferases (Nat)"/>
    <property type="match status" value="1"/>
</dbReference>
<gene>
    <name evidence="2" type="ORF">GFC01_17315</name>
</gene>
<dbReference type="InterPro" id="IPR024699">
    <property type="entry name" value="AcuA"/>
</dbReference>
<evidence type="ECO:0000313" key="3">
    <source>
        <dbReference type="Proteomes" id="UP000441717"/>
    </source>
</evidence>
<dbReference type="OrthoDB" id="5416633at2"/>
<keyword evidence="2" id="KW-0808">Transferase</keyword>
<dbReference type="Gene3D" id="3.40.630.30">
    <property type="match status" value="1"/>
</dbReference>
<protein>
    <submittedName>
        <fullName evidence="2">GNAT family N-acetyltransferase</fullName>
    </submittedName>
</protein>
<dbReference type="CDD" id="cd04301">
    <property type="entry name" value="NAT_SF"/>
    <property type="match status" value="1"/>
</dbReference>
<evidence type="ECO:0000259" key="1">
    <source>
        <dbReference type="PROSITE" id="PS51186"/>
    </source>
</evidence>
<dbReference type="Pfam" id="PF00583">
    <property type="entry name" value="Acetyltransf_1"/>
    <property type="match status" value="1"/>
</dbReference>
<accession>A0A6N7IWJ2</accession>
<dbReference type="Proteomes" id="UP000441717">
    <property type="component" value="Unassembled WGS sequence"/>
</dbReference>
<evidence type="ECO:0000313" key="2">
    <source>
        <dbReference type="EMBL" id="MQL53983.1"/>
    </source>
</evidence>
<sequence>MITAKESLKHYRQVLTSGGPVYLEGPVTAGELEHLSINEELKNFRSPRRQKEALIIAARSPEGLVYIARHQQEIVGYVMFHAPSPYTRWSKHPRLLELGAIEVSRRWQRQGIARALLQVAFSNRTLEEYVIITTEFYWHWDLKGSGLDVWSYQRMLNRLFGTVGFKKRRTDDPEILEHPANMLMVRFGKNLSSTYIKAFEELTYQNTLTE</sequence>
<dbReference type="PIRSF" id="PIRSF021278">
    <property type="entry name" value="AcuA"/>
    <property type="match status" value="1"/>
</dbReference>
<comment type="caution">
    <text evidence="2">The sequence shown here is derived from an EMBL/GenBank/DDBJ whole genome shotgun (WGS) entry which is preliminary data.</text>
</comment>